<gene>
    <name evidence="1" type="ORF">BTN85_0934</name>
</gene>
<reference evidence="1" key="1">
    <citation type="submission" date="2016-12" db="EMBL/GenBank/DDBJ databases">
        <title>Discovery of methanogenic haloarchaea.</title>
        <authorList>
            <person name="Sorokin D.Y."/>
            <person name="Makarova K.S."/>
            <person name="Abbas B."/>
            <person name="Ferrer M."/>
            <person name="Golyshin P.N."/>
        </authorList>
    </citation>
    <scope>NUCLEOTIDE SEQUENCE [LARGE SCALE GENOMIC DNA]</scope>
    <source>
        <strain evidence="1">HMET1</strain>
    </source>
</reference>
<accession>A0A1Q6DVR9</accession>
<protein>
    <submittedName>
        <fullName evidence="1">Uncharacterized protein</fullName>
    </submittedName>
</protein>
<proteinExistence type="predicted"/>
<dbReference type="AlphaFoldDB" id="A0A1Q6DVR9"/>
<organism evidence="1 2">
    <name type="scientific">Methanohalarchaeum thermophilum</name>
    <dbReference type="NCBI Taxonomy" id="1903181"/>
    <lineage>
        <taxon>Archaea</taxon>
        <taxon>Methanobacteriati</taxon>
        <taxon>Methanobacteriota</taxon>
        <taxon>Methanonatronarchaeia</taxon>
        <taxon>Methanonatronarchaeales</taxon>
        <taxon>Methanonatronarchaeaceae</taxon>
        <taxon>Candidatus Methanohalarchaeum</taxon>
    </lineage>
</organism>
<name>A0A1Q6DVR9_METT1</name>
<dbReference type="Proteomes" id="UP000185744">
    <property type="component" value="Unassembled WGS sequence"/>
</dbReference>
<evidence type="ECO:0000313" key="2">
    <source>
        <dbReference type="Proteomes" id="UP000185744"/>
    </source>
</evidence>
<dbReference type="InParanoid" id="A0A1Q6DVR9"/>
<dbReference type="EMBL" id="MSDW01000001">
    <property type="protein sequence ID" value="OKY78443.1"/>
    <property type="molecule type" value="Genomic_DNA"/>
</dbReference>
<keyword evidence="2" id="KW-1185">Reference proteome</keyword>
<comment type="caution">
    <text evidence="1">The sequence shown here is derived from an EMBL/GenBank/DDBJ whole genome shotgun (WGS) entry which is preliminary data.</text>
</comment>
<sequence length="38" mass="4547">MKDLKISFSTEKEIVKRASNYDEKLDRYLKAKEVIDKN</sequence>
<evidence type="ECO:0000313" key="1">
    <source>
        <dbReference type="EMBL" id="OKY78443.1"/>
    </source>
</evidence>